<dbReference type="InterPro" id="IPR052028">
    <property type="entry name" value="HipA_Ser/Thr_kinase"/>
</dbReference>
<evidence type="ECO:0000256" key="1">
    <source>
        <dbReference type="ARBA" id="ARBA00010164"/>
    </source>
</evidence>
<comment type="similarity">
    <text evidence="1">Belongs to the HipA Ser/Thr kinase family.</text>
</comment>
<dbReference type="GO" id="GO:0005829">
    <property type="term" value="C:cytosol"/>
    <property type="evidence" value="ECO:0007669"/>
    <property type="project" value="TreeGrafter"/>
</dbReference>
<keyword evidence="2" id="KW-0808">Transferase</keyword>
<dbReference type="EMBL" id="AJYK02000096">
    <property type="protein sequence ID" value="OEF23188.1"/>
    <property type="molecule type" value="Genomic_DNA"/>
</dbReference>
<dbReference type="RefSeq" id="WP_017025267.1">
    <property type="nucleotide sequence ID" value="NZ_AJYK02000096.1"/>
</dbReference>
<feature type="domain" description="HipA-like C-terminal" evidence="4">
    <location>
        <begin position="162"/>
        <end position="378"/>
    </location>
</feature>
<feature type="domain" description="HipA N-terminal subdomain 1" evidence="5">
    <location>
        <begin position="18"/>
        <end position="118"/>
    </location>
</feature>
<proteinExistence type="inferred from homology"/>
<evidence type="ECO:0000313" key="7">
    <source>
        <dbReference type="Proteomes" id="UP000094070"/>
    </source>
</evidence>
<dbReference type="Proteomes" id="UP000094070">
    <property type="component" value="Unassembled WGS sequence"/>
</dbReference>
<reference evidence="6 7" key="1">
    <citation type="journal article" date="2012" name="Science">
        <title>Ecological populations of bacteria act as socially cohesive units of antibiotic production and resistance.</title>
        <authorList>
            <person name="Cordero O.X."/>
            <person name="Wildschutte H."/>
            <person name="Kirkup B."/>
            <person name="Proehl S."/>
            <person name="Ngo L."/>
            <person name="Hussain F."/>
            <person name="Le Roux F."/>
            <person name="Mincer T."/>
            <person name="Polz M.F."/>
        </authorList>
    </citation>
    <scope>NUCLEOTIDE SEQUENCE [LARGE SCALE GENOMIC DNA]</scope>
    <source>
        <strain evidence="6 7">1S-45</strain>
    </source>
</reference>
<keyword evidence="3 6" id="KW-0418">Kinase</keyword>
<dbReference type="STRING" id="1188252.A1QC_12495"/>
<dbReference type="AlphaFoldDB" id="A0A1E5DZ49"/>
<evidence type="ECO:0000256" key="3">
    <source>
        <dbReference type="ARBA" id="ARBA00022777"/>
    </source>
</evidence>
<dbReference type="eggNOG" id="COG3550">
    <property type="taxonomic scope" value="Bacteria"/>
</dbReference>
<name>A0A1E5DZ49_9VIBR</name>
<organism evidence="6 7">
    <name type="scientific">Vibrio rumoiensis 1S-45</name>
    <dbReference type="NCBI Taxonomy" id="1188252"/>
    <lineage>
        <taxon>Bacteria</taxon>
        <taxon>Pseudomonadati</taxon>
        <taxon>Pseudomonadota</taxon>
        <taxon>Gammaproteobacteria</taxon>
        <taxon>Vibrionales</taxon>
        <taxon>Vibrionaceae</taxon>
        <taxon>Vibrio</taxon>
    </lineage>
</organism>
<evidence type="ECO:0000256" key="2">
    <source>
        <dbReference type="ARBA" id="ARBA00022679"/>
    </source>
</evidence>
<protein>
    <submittedName>
        <fullName evidence="6">Phosphatidylinositol kinase</fullName>
    </submittedName>
</protein>
<dbReference type="PANTHER" id="PTHR37419">
    <property type="entry name" value="SERINE/THREONINE-PROTEIN KINASE TOXIN HIPA"/>
    <property type="match status" value="1"/>
</dbReference>
<evidence type="ECO:0000259" key="5">
    <source>
        <dbReference type="Pfam" id="PF13657"/>
    </source>
</evidence>
<dbReference type="InterPro" id="IPR017508">
    <property type="entry name" value="HipA_N1"/>
</dbReference>
<dbReference type="Pfam" id="PF07804">
    <property type="entry name" value="HipA_C"/>
    <property type="match status" value="1"/>
</dbReference>
<dbReference type="Gene3D" id="1.10.1070.20">
    <property type="match status" value="1"/>
</dbReference>
<dbReference type="Pfam" id="PF13657">
    <property type="entry name" value="Couple_hipA"/>
    <property type="match status" value="1"/>
</dbReference>
<evidence type="ECO:0000313" key="6">
    <source>
        <dbReference type="EMBL" id="OEF23188.1"/>
    </source>
</evidence>
<gene>
    <name evidence="6" type="ORF">A1QC_12495</name>
</gene>
<keyword evidence="7" id="KW-1185">Reference proteome</keyword>
<comment type="caution">
    <text evidence="6">The sequence shown here is derived from an EMBL/GenBank/DDBJ whole genome shotgun (WGS) entry which is preliminary data.</text>
</comment>
<dbReference type="InterPro" id="IPR012893">
    <property type="entry name" value="HipA-like_C"/>
</dbReference>
<accession>A0A1E5DZ49</accession>
<evidence type="ECO:0000259" key="4">
    <source>
        <dbReference type="Pfam" id="PF07804"/>
    </source>
</evidence>
<dbReference type="GO" id="GO:0004674">
    <property type="term" value="F:protein serine/threonine kinase activity"/>
    <property type="evidence" value="ECO:0007669"/>
    <property type="project" value="TreeGrafter"/>
</dbReference>
<sequence>MLKSALTVKRTLSTGEKVLVGKLVENSKQSFFQFDEAYLGTHSSSLAPFNLEADTSLQVAPKEPHYGIHGVFGDSLPDGWGLYLMDRVFRQNGHNPKEVTALERLAYLGDRCMGALSYEPELNLLDESKESIDIITLGRAAIEEFEGTESALLEHLMNTGGSGGARPKMNVTRLSNGQYSTLNEAQGTKLIVKLTSEKFDLKHSESLVEYCYMKMARNVGIEVSNFDLIDAGNGRFWLEQERFDCTEQGGRIHMISACGLLDAPFREPSLDYVDLIKATRIMCSVTESQKLIKRCIFNYLTVNQDDHSKNFSFLASDTDNWSLSPFYDIVYSPSPYKEHMTAFGGYGRTPKNVLDQLAAQSGLSSKKEIMVMAEEIFETTRLFSHEAKHLGLSPNLIKEIDKDMVEKFNALQV</sequence>
<dbReference type="OrthoDB" id="9805913at2"/>